<accession>A0A6L6WIP0</accession>
<gene>
    <name evidence="2" type="ORF">GO984_13450</name>
</gene>
<evidence type="ECO:0000256" key="1">
    <source>
        <dbReference type="SAM" id="Phobius"/>
    </source>
</evidence>
<dbReference type="EMBL" id="WQLV01000008">
    <property type="protein sequence ID" value="MVO16819.1"/>
    <property type="molecule type" value="Genomic_DNA"/>
</dbReference>
<feature type="transmembrane region" description="Helical" evidence="1">
    <location>
        <begin position="7"/>
        <end position="26"/>
    </location>
</feature>
<protein>
    <submittedName>
        <fullName evidence="2">Uncharacterized protein</fullName>
    </submittedName>
</protein>
<dbReference type="Proteomes" id="UP000478892">
    <property type="component" value="Unassembled WGS sequence"/>
</dbReference>
<evidence type="ECO:0000313" key="2">
    <source>
        <dbReference type="EMBL" id="MVO16819.1"/>
    </source>
</evidence>
<dbReference type="AlphaFoldDB" id="A0A6L6WIP0"/>
<name>A0A6L6WIP0_9RHOB</name>
<keyword evidence="1" id="KW-1133">Transmembrane helix</keyword>
<keyword evidence="1" id="KW-0472">Membrane</keyword>
<feature type="transmembrane region" description="Helical" evidence="1">
    <location>
        <begin position="46"/>
        <end position="67"/>
    </location>
</feature>
<evidence type="ECO:0000313" key="3">
    <source>
        <dbReference type="Proteomes" id="UP000478892"/>
    </source>
</evidence>
<proteinExistence type="predicted"/>
<sequence>MDYLQAFFWILKFMVGYLEVVLFVLYEAISPTLEVTEGYSEVQLDFIANMTSFLAWPIVMLLLSFFFRKRIGKVASVKMGGERSNVVRRNAKCGQRNRSWV</sequence>
<organism evidence="2 3">
    <name type="scientific">Parasedimentitalea huanghaiensis</name>
    <dbReference type="NCBI Taxonomy" id="2682100"/>
    <lineage>
        <taxon>Bacteria</taxon>
        <taxon>Pseudomonadati</taxon>
        <taxon>Pseudomonadota</taxon>
        <taxon>Alphaproteobacteria</taxon>
        <taxon>Rhodobacterales</taxon>
        <taxon>Paracoccaceae</taxon>
        <taxon>Parasedimentitalea</taxon>
    </lineage>
</organism>
<keyword evidence="3" id="KW-1185">Reference proteome</keyword>
<reference evidence="2 3" key="1">
    <citation type="submission" date="2019-12" db="EMBL/GenBank/DDBJ databases">
        <authorList>
            <person name="Zhang Y.-J."/>
        </authorList>
    </citation>
    <scope>NUCLEOTIDE SEQUENCE [LARGE SCALE GENOMIC DNA]</scope>
    <source>
        <strain evidence="2 3">CY05</strain>
    </source>
</reference>
<keyword evidence="1" id="KW-0812">Transmembrane</keyword>
<comment type="caution">
    <text evidence="2">The sequence shown here is derived from an EMBL/GenBank/DDBJ whole genome shotgun (WGS) entry which is preliminary data.</text>
</comment>